<reference evidence="2 3" key="1">
    <citation type="journal article" date="2021" name="Nat. Plants">
        <title>The Taxus genome provides insights into paclitaxel biosynthesis.</title>
        <authorList>
            <person name="Xiong X."/>
            <person name="Gou J."/>
            <person name="Liao Q."/>
            <person name="Li Y."/>
            <person name="Zhou Q."/>
            <person name="Bi G."/>
            <person name="Li C."/>
            <person name="Du R."/>
            <person name="Wang X."/>
            <person name="Sun T."/>
            <person name="Guo L."/>
            <person name="Liang H."/>
            <person name="Lu P."/>
            <person name="Wu Y."/>
            <person name="Zhang Z."/>
            <person name="Ro D.K."/>
            <person name="Shang Y."/>
            <person name="Huang S."/>
            <person name="Yan J."/>
        </authorList>
    </citation>
    <scope>NUCLEOTIDE SEQUENCE [LARGE SCALE GENOMIC DNA]</scope>
    <source>
        <strain evidence="2">Ta-2019</strain>
    </source>
</reference>
<dbReference type="AlphaFoldDB" id="A0AA38CH52"/>
<feature type="region of interest" description="Disordered" evidence="1">
    <location>
        <begin position="1"/>
        <end position="66"/>
    </location>
</feature>
<protein>
    <submittedName>
        <fullName evidence="2">Uncharacterized protein</fullName>
    </submittedName>
</protein>
<evidence type="ECO:0000313" key="3">
    <source>
        <dbReference type="Proteomes" id="UP000824469"/>
    </source>
</evidence>
<proteinExistence type="predicted"/>
<feature type="compositionally biased region" description="Basic and acidic residues" evidence="1">
    <location>
        <begin position="19"/>
        <end position="28"/>
    </location>
</feature>
<evidence type="ECO:0000313" key="2">
    <source>
        <dbReference type="EMBL" id="KAH9301266.1"/>
    </source>
</evidence>
<accession>A0AA38CH52</accession>
<comment type="caution">
    <text evidence="2">The sequence shown here is derived from an EMBL/GenBank/DDBJ whole genome shotgun (WGS) entry which is preliminary data.</text>
</comment>
<gene>
    <name evidence="2" type="ORF">KI387_012849</name>
</gene>
<evidence type="ECO:0000256" key="1">
    <source>
        <dbReference type="SAM" id="MobiDB-lite"/>
    </source>
</evidence>
<name>A0AA38CH52_TAXCH</name>
<feature type="non-terminal residue" evidence="2">
    <location>
        <position position="66"/>
    </location>
</feature>
<organism evidence="2 3">
    <name type="scientific">Taxus chinensis</name>
    <name type="common">Chinese yew</name>
    <name type="synonym">Taxus wallichiana var. chinensis</name>
    <dbReference type="NCBI Taxonomy" id="29808"/>
    <lineage>
        <taxon>Eukaryota</taxon>
        <taxon>Viridiplantae</taxon>
        <taxon>Streptophyta</taxon>
        <taxon>Embryophyta</taxon>
        <taxon>Tracheophyta</taxon>
        <taxon>Spermatophyta</taxon>
        <taxon>Pinopsida</taxon>
        <taxon>Pinidae</taxon>
        <taxon>Conifers II</taxon>
        <taxon>Cupressales</taxon>
        <taxon>Taxaceae</taxon>
        <taxon>Taxus</taxon>
    </lineage>
</organism>
<keyword evidence="3" id="KW-1185">Reference proteome</keyword>
<sequence>MNISKHPHKNNPEEEKEDLAEGKLDQSRRKNLRKDHRDTSFSCKKNEPIGGEASKPSPMKEKKQSH</sequence>
<dbReference type="Proteomes" id="UP000824469">
    <property type="component" value="Unassembled WGS sequence"/>
</dbReference>
<dbReference type="EMBL" id="JAHRHJ020000009">
    <property type="protein sequence ID" value="KAH9301266.1"/>
    <property type="molecule type" value="Genomic_DNA"/>
</dbReference>
<feature type="compositionally biased region" description="Basic and acidic residues" evidence="1">
    <location>
        <begin position="35"/>
        <end position="47"/>
    </location>
</feature>